<evidence type="ECO:0000259" key="10">
    <source>
        <dbReference type="SMART" id="SM00665"/>
    </source>
</evidence>
<organism evidence="11 12">
    <name type="scientific">Agrocybe chaxingu</name>
    <dbReference type="NCBI Taxonomy" id="84603"/>
    <lineage>
        <taxon>Eukaryota</taxon>
        <taxon>Fungi</taxon>
        <taxon>Dikarya</taxon>
        <taxon>Basidiomycota</taxon>
        <taxon>Agaricomycotina</taxon>
        <taxon>Agaricomycetes</taxon>
        <taxon>Agaricomycetidae</taxon>
        <taxon>Agaricales</taxon>
        <taxon>Agaricineae</taxon>
        <taxon>Strophariaceae</taxon>
        <taxon>Agrocybe</taxon>
    </lineage>
</organism>
<reference evidence="11" key="1">
    <citation type="submission" date="2022-07" db="EMBL/GenBank/DDBJ databases">
        <title>Genome Sequence of Agrocybe chaxingu.</title>
        <authorList>
            <person name="Buettner E."/>
        </authorList>
    </citation>
    <scope>NUCLEOTIDE SEQUENCE</scope>
    <source>
        <strain evidence="11">MP-N11</strain>
    </source>
</reference>
<keyword evidence="9" id="KW-0732">Signal</keyword>
<dbReference type="PANTHER" id="PTHR47797:SF3">
    <property type="entry name" value="CYTOCHROME B561 DOMAIN-CONTAINING PROTEIN"/>
    <property type="match status" value="1"/>
</dbReference>
<keyword evidence="2" id="KW-0813">Transport</keyword>
<feature type="region of interest" description="Disordered" evidence="7">
    <location>
        <begin position="423"/>
        <end position="452"/>
    </location>
</feature>
<feature type="transmembrane region" description="Helical" evidence="8">
    <location>
        <begin position="287"/>
        <end position="309"/>
    </location>
</feature>
<evidence type="ECO:0000313" key="12">
    <source>
        <dbReference type="Proteomes" id="UP001148786"/>
    </source>
</evidence>
<evidence type="ECO:0000256" key="2">
    <source>
        <dbReference type="ARBA" id="ARBA00022448"/>
    </source>
</evidence>
<keyword evidence="5 8" id="KW-1133">Transmembrane helix</keyword>
<dbReference type="Pfam" id="PF03188">
    <property type="entry name" value="Cytochrom_B561"/>
    <property type="match status" value="1"/>
</dbReference>
<dbReference type="SUPFAM" id="SSF49344">
    <property type="entry name" value="CBD9-like"/>
    <property type="match status" value="1"/>
</dbReference>
<dbReference type="AlphaFoldDB" id="A0A9W8MQD0"/>
<feature type="transmembrane region" description="Helical" evidence="8">
    <location>
        <begin position="215"/>
        <end position="236"/>
    </location>
</feature>
<keyword evidence="6 8" id="KW-0472">Membrane</keyword>
<evidence type="ECO:0000256" key="6">
    <source>
        <dbReference type="ARBA" id="ARBA00023136"/>
    </source>
</evidence>
<dbReference type="InterPro" id="IPR006593">
    <property type="entry name" value="Cyt_b561/ferric_Rdtase_TM"/>
</dbReference>
<dbReference type="Proteomes" id="UP001148786">
    <property type="component" value="Unassembled WGS sequence"/>
</dbReference>
<dbReference type="PANTHER" id="PTHR47797">
    <property type="entry name" value="DEHYDROGENASE, PUTATIVE (AFU_ORTHOLOGUE AFUA_8G05805)-RELATED"/>
    <property type="match status" value="1"/>
</dbReference>
<evidence type="ECO:0000256" key="9">
    <source>
        <dbReference type="SAM" id="SignalP"/>
    </source>
</evidence>
<dbReference type="CDD" id="cd08760">
    <property type="entry name" value="Cyt_b561_FRRS1_like"/>
    <property type="match status" value="1"/>
</dbReference>
<dbReference type="Gene3D" id="1.20.120.1770">
    <property type="match status" value="1"/>
</dbReference>
<evidence type="ECO:0000256" key="3">
    <source>
        <dbReference type="ARBA" id="ARBA00022692"/>
    </source>
</evidence>
<keyword evidence="4" id="KW-0249">Electron transport</keyword>
<sequence length="452" mass="50332">MVNFAPCMRVLPLALASLPLSWALKGDAVCVSQVCVTATVEGDDVHYELTPMVPTHGMGSTICLQTSGFGFRMVPTHSVIMWKNSDGSTTLSQRYTDSYSMPQPVQDPPRKAVISKPKKYVTYPSYTTTFAFHLPANKTLLQSNDPREPLVFAYSEAGPGSSDPDAPIPRHQITGHLTFDLTKEFVDPTKPKKPNTPGKIEPGANSPYKRVEKFIILHGFLVSLGFLVLLPAGSLIGRWGRVFTPLWFRAHWFSNMALAMPAITLGVLLGPVIVYSKESFRIHFANTHEICGMILLFIYYAQVLLGRYIHNRRMRLAKLGPITEPHPPLNIVHICLGVSIIGLSLFQIRSGLEWWETLTNRGPITPWAWPLWTAWTVILPVTYFTGYVLLPRQLRQEREAAYAPLPAAALEARSQASHLLAEEEEEFDQNITRVDPTKSSMEAPRNGNGASV</sequence>
<protein>
    <recommendedName>
        <fullName evidence="10">Cytochrome b561 domain-containing protein</fullName>
    </recommendedName>
</protein>
<dbReference type="GO" id="GO:0016020">
    <property type="term" value="C:membrane"/>
    <property type="evidence" value="ECO:0007669"/>
    <property type="project" value="UniProtKB-SubCell"/>
</dbReference>
<comment type="caution">
    <text evidence="11">The sequence shown here is derived from an EMBL/GenBank/DDBJ whole genome shotgun (WGS) entry which is preliminary data.</text>
</comment>
<evidence type="ECO:0000313" key="11">
    <source>
        <dbReference type="EMBL" id="KAJ3493429.1"/>
    </source>
</evidence>
<feature type="transmembrane region" description="Helical" evidence="8">
    <location>
        <begin position="329"/>
        <end position="348"/>
    </location>
</feature>
<feature type="transmembrane region" description="Helical" evidence="8">
    <location>
        <begin position="368"/>
        <end position="390"/>
    </location>
</feature>
<evidence type="ECO:0000256" key="7">
    <source>
        <dbReference type="SAM" id="MobiDB-lite"/>
    </source>
</evidence>
<dbReference type="Gene3D" id="2.60.40.1210">
    <property type="entry name" value="Cellobiose dehydrogenase, cytochrome domain"/>
    <property type="match status" value="1"/>
</dbReference>
<evidence type="ECO:0000256" key="8">
    <source>
        <dbReference type="SAM" id="Phobius"/>
    </source>
</evidence>
<feature type="compositionally biased region" description="Polar residues" evidence="7">
    <location>
        <begin position="429"/>
        <end position="440"/>
    </location>
</feature>
<feature type="domain" description="Cytochrome b561" evidence="10">
    <location>
        <begin position="217"/>
        <end position="352"/>
    </location>
</feature>
<dbReference type="EMBL" id="JANKHO010002275">
    <property type="protein sequence ID" value="KAJ3493429.1"/>
    <property type="molecule type" value="Genomic_DNA"/>
</dbReference>
<keyword evidence="12" id="KW-1185">Reference proteome</keyword>
<feature type="signal peptide" evidence="9">
    <location>
        <begin position="1"/>
        <end position="23"/>
    </location>
</feature>
<name>A0A9W8MQD0_9AGAR</name>
<dbReference type="SMART" id="SM00665">
    <property type="entry name" value="B561"/>
    <property type="match status" value="1"/>
</dbReference>
<evidence type="ECO:0000256" key="1">
    <source>
        <dbReference type="ARBA" id="ARBA00004370"/>
    </source>
</evidence>
<accession>A0A9W8MQD0</accession>
<dbReference type="OrthoDB" id="19261at2759"/>
<proteinExistence type="predicted"/>
<keyword evidence="3 8" id="KW-0812">Transmembrane</keyword>
<comment type="subcellular location">
    <subcellularLocation>
        <location evidence="1">Membrane</location>
    </subcellularLocation>
</comment>
<feature type="transmembrane region" description="Helical" evidence="8">
    <location>
        <begin position="257"/>
        <end position="275"/>
    </location>
</feature>
<feature type="chain" id="PRO_5040845087" description="Cytochrome b561 domain-containing protein" evidence="9">
    <location>
        <begin position="24"/>
        <end position="452"/>
    </location>
</feature>
<gene>
    <name evidence="11" type="ORF">NLJ89_g11021</name>
</gene>
<evidence type="ECO:0000256" key="5">
    <source>
        <dbReference type="ARBA" id="ARBA00022989"/>
    </source>
</evidence>
<evidence type="ECO:0000256" key="4">
    <source>
        <dbReference type="ARBA" id="ARBA00022982"/>
    </source>
</evidence>